<sequence length="127" mass="14214">MVNLEQTSLSWLDEEMNSSVFSDRRHASRFKSLMQKLWQGMGNSLPFACQDRAATKAAYRFLSSTRIDEQMLLRGHAEATCLRVKAASPETILLLQDTTTFGYHRNNPDDVGFAGHYAPGLVTTGND</sequence>
<accession>A0AAJ2DB84</accession>
<evidence type="ECO:0000313" key="2">
    <source>
        <dbReference type="EMBL" id="MDQ9127436.1"/>
    </source>
</evidence>
<dbReference type="AlphaFoldDB" id="A0AAJ2DB84"/>
<gene>
    <name evidence="2" type="ORF">RDT67_13465</name>
</gene>
<proteinExistence type="predicted"/>
<comment type="caution">
    <text evidence="2">The sequence shown here is derived from an EMBL/GenBank/DDBJ whole genome shotgun (WGS) entry which is preliminary data.</text>
</comment>
<name>A0AAJ2DB84_SERFO</name>
<dbReference type="Proteomes" id="UP001224622">
    <property type="component" value="Unassembled WGS sequence"/>
</dbReference>
<evidence type="ECO:0000259" key="1">
    <source>
        <dbReference type="Pfam" id="PF14706"/>
    </source>
</evidence>
<dbReference type="GO" id="GO:0003677">
    <property type="term" value="F:DNA binding"/>
    <property type="evidence" value="ECO:0007669"/>
    <property type="project" value="UniProtKB-KW"/>
</dbReference>
<dbReference type="EMBL" id="JAVIGA010000012">
    <property type="protein sequence ID" value="MDQ9127436.1"/>
    <property type="molecule type" value="Genomic_DNA"/>
</dbReference>
<protein>
    <submittedName>
        <fullName evidence="2">Transposase DNA-binding-containing protein</fullName>
    </submittedName>
</protein>
<dbReference type="Gene3D" id="1.10.246.40">
    <property type="entry name" value="Tn5 transposase, domain 1"/>
    <property type="match status" value="1"/>
</dbReference>
<organism evidence="2 3">
    <name type="scientific">Serratia fonticola</name>
    <dbReference type="NCBI Taxonomy" id="47917"/>
    <lineage>
        <taxon>Bacteria</taxon>
        <taxon>Pseudomonadati</taxon>
        <taxon>Pseudomonadota</taxon>
        <taxon>Gammaproteobacteria</taxon>
        <taxon>Enterobacterales</taxon>
        <taxon>Yersiniaceae</taxon>
        <taxon>Serratia</taxon>
    </lineage>
</organism>
<keyword evidence="2" id="KW-0238">DNA-binding</keyword>
<dbReference type="RefSeq" id="WP_309047619.1">
    <property type="nucleotide sequence ID" value="NZ_JAVIGA010000012.1"/>
</dbReference>
<reference evidence="2" key="1">
    <citation type="submission" date="2023-08" db="EMBL/GenBank/DDBJ databases">
        <title>The Comparative Genomic Analysis of Yersiniaceae from Polar Regions.</title>
        <authorList>
            <person name="Goncharov A."/>
            <person name="Aslanov B."/>
            <person name="Kolodzhieva V."/>
            <person name="Azarov D."/>
            <person name="Mochov A."/>
            <person name="Lebedeva E."/>
        </authorList>
    </citation>
    <scope>NUCLEOTIDE SEQUENCE</scope>
    <source>
        <strain evidence="2">Vf</strain>
    </source>
</reference>
<dbReference type="SUPFAM" id="SSF53098">
    <property type="entry name" value="Ribonuclease H-like"/>
    <property type="match status" value="1"/>
</dbReference>
<dbReference type="InterPro" id="IPR038215">
    <property type="entry name" value="TN5-like_N_sf"/>
</dbReference>
<dbReference type="Pfam" id="PF14706">
    <property type="entry name" value="Tnp_DNA_bind"/>
    <property type="match status" value="1"/>
</dbReference>
<dbReference type="InterPro" id="IPR012337">
    <property type="entry name" value="RNaseH-like_sf"/>
</dbReference>
<evidence type="ECO:0000313" key="3">
    <source>
        <dbReference type="Proteomes" id="UP001224622"/>
    </source>
</evidence>
<feature type="domain" description="Transposase Tn5-like N-terminal" evidence="1">
    <location>
        <begin position="10"/>
        <end position="67"/>
    </location>
</feature>
<dbReference type="Gene3D" id="3.90.350.10">
    <property type="entry name" value="Transposase Inhibitor Protein From Tn5, Chain A, domain 1"/>
    <property type="match status" value="1"/>
</dbReference>
<feature type="non-terminal residue" evidence="2">
    <location>
        <position position="127"/>
    </location>
</feature>
<dbReference type="InterPro" id="IPR014735">
    <property type="entry name" value="Transposase_Tn5-like_N"/>
</dbReference>